<name>A0A2T0SL61_9BACT</name>
<dbReference type="Proteomes" id="UP000238375">
    <property type="component" value="Unassembled WGS sequence"/>
</dbReference>
<proteinExistence type="predicted"/>
<organism evidence="2 3">
    <name type="scientific">Spirosoma oryzae</name>
    <dbReference type="NCBI Taxonomy" id="1469603"/>
    <lineage>
        <taxon>Bacteria</taxon>
        <taxon>Pseudomonadati</taxon>
        <taxon>Bacteroidota</taxon>
        <taxon>Cytophagia</taxon>
        <taxon>Cytophagales</taxon>
        <taxon>Cytophagaceae</taxon>
        <taxon>Spirosoma</taxon>
    </lineage>
</organism>
<keyword evidence="3" id="KW-1185">Reference proteome</keyword>
<reference evidence="2 3" key="1">
    <citation type="submission" date="2018-03" db="EMBL/GenBank/DDBJ databases">
        <title>Genomic Encyclopedia of Archaeal and Bacterial Type Strains, Phase II (KMG-II): from individual species to whole genera.</title>
        <authorList>
            <person name="Goeker M."/>
        </authorList>
    </citation>
    <scope>NUCLEOTIDE SEQUENCE [LARGE SCALE GENOMIC DNA]</scope>
    <source>
        <strain evidence="2 3">DSM 28354</strain>
    </source>
</reference>
<feature type="transmembrane region" description="Helical" evidence="1">
    <location>
        <begin position="33"/>
        <end position="54"/>
    </location>
</feature>
<protein>
    <submittedName>
        <fullName evidence="2">Uncharacterized protein</fullName>
    </submittedName>
</protein>
<accession>A0A2T0SL61</accession>
<sequence length="254" mass="29210">MFWLLIGIILLLGVIMVTAPIYSVWTQPYPDLNFSTFFGSLGLIMMLLLTWPYIEHTASIQTGTESFTARKYGQEPFEHPYTAITGHTVRPNFDRQRSWTELVVYLPDNWFTLRSVDFDNFDELVALFSAVSPAVPYRQVLSPGEQRLARIFLIVALLVGLVPVWFGFAAYQPVDKQPARLVQLSGTLSSIRKTTNRSSSYTGFTLRLAEYPDFTFYARRKEFTDSLRTLPYALNYPPRLTLTIRAYDFRTKIS</sequence>
<dbReference type="AlphaFoldDB" id="A0A2T0SL61"/>
<evidence type="ECO:0000256" key="1">
    <source>
        <dbReference type="SAM" id="Phobius"/>
    </source>
</evidence>
<feature type="transmembrane region" description="Helical" evidence="1">
    <location>
        <begin position="148"/>
        <end position="171"/>
    </location>
</feature>
<evidence type="ECO:0000313" key="2">
    <source>
        <dbReference type="EMBL" id="PRY34151.1"/>
    </source>
</evidence>
<comment type="caution">
    <text evidence="2">The sequence shown here is derived from an EMBL/GenBank/DDBJ whole genome shotgun (WGS) entry which is preliminary data.</text>
</comment>
<keyword evidence="1" id="KW-1133">Transmembrane helix</keyword>
<dbReference type="EMBL" id="PVTE01000018">
    <property type="protein sequence ID" value="PRY34151.1"/>
    <property type="molecule type" value="Genomic_DNA"/>
</dbReference>
<evidence type="ECO:0000313" key="3">
    <source>
        <dbReference type="Proteomes" id="UP000238375"/>
    </source>
</evidence>
<keyword evidence="1" id="KW-0812">Transmembrane</keyword>
<gene>
    <name evidence="2" type="ORF">CLV58_11822</name>
</gene>
<keyword evidence="1" id="KW-0472">Membrane</keyword>